<feature type="non-terminal residue" evidence="4">
    <location>
        <position position="1"/>
    </location>
</feature>
<dbReference type="Pfam" id="PF14604">
    <property type="entry name" value="SH3_9"/>
    <property type="match status" value="1"/>
</dbReference>
<proteinExistence type="predicted"/>
<evidence type="ECO:0000256" key="2">
    <source>
        <dbReference type="PROSITE-ProRule" id="PRU00192"/>
    </source>
</evidence>
<dbReference type="InterPro" id="IPR001452">
    <property type="entry name" value="SH3_domain"/>
</dbReference>
<dbReference type="SMART" id="SM00326">
    <property type="entry name" value="SH3"/>
    <property type="match status" value="1"/>
</dbReference>
<dbReference type="SUPFAM" id="SSF50044">
    <property type="entry name" value="SH3-domain"/>
    <property type="match status" value="2"/>
</dbReference>
<dbReference type="InterPro" id="IPR050384">
    <property type="entry name" value="Endophilin_SH3RF"/>
</dbReference>
<organism evidence="4">
    <name type="scientific">Arion vulgaris</name>
    <dbReference type="NCBI Taxonomy" id="1028688"/>
    <lineage>
        <taxon>Eukaryota</taxon>
        <taxon>Metazoa</taxon>
        <taxon>Spiralia</taxon>
        <taxon>Lophotrochozoa</taxon>
        <taxon>Mollusca</taxon>
        <taxon>Gastropoda</taxon>
        <taxon>Heterobranchia</taxon>
        <taxon>Euthyneura</taxon>
        <taxon>Panpulmonata</taxon>
        <taxon>Eupulmonata</taxon>
        <taxon>Stylommatophora</taxon>
        <taxon>Helicina</taxon>
        <taxon>Arionoidea</taxon>
        <taxon>Arionidae</taxon>
        <taxon>Arion</taxon>
    </lineage>
</organism>
<dbReference type="PROSITE" id="PS50002">
    <property type="entry name" value="SH3"/>
    <property type="match status" value="1"/>
</dbReference>
<protein>
    <recommendedName>
        <fullName evidence="3">SH3 domain-containing protein</fullName>
    </recommendedName>
</protein>
<evidence type="ECO:0000313" key="4">
    <source>
        <dbReference type="EMBL" id="CEK66030.1"/>
    </source>
</evidence>
<gene>
    <name evidence="4" type="primary">ORF57094</name>
</gene>
<dbReference type="InterPro" id="IPR036028">
    <property type="entry name" value="SH3-like_dom_sf"/>
</dbReference>
<evidence type="ECO:0000256" key="1">
    <source>
        <dbReference type="ARBA" id="ARBA00022443"/>
    </source>
</evidence>
<reference evidence="4" key="1">
    <citation type="submission" date="2014-12" db="EMBL/GenBank/DDBJ databases">
        <title>Insight into the proteome of Arion vulgaris.</title>
        <authorList>
            <person name="Aradska J."/>
            <person name="Bulat T."/>
            <person name="Smidak R."/>
            <person name="Sarate P."/>
            <person name="Gangsoo J."/>
            <person name="Sialana F."/>
            <person name="Bilban M."/>
            <person name="Lubec G."/>
        </authorList>
    </citation>
    <scope>NUCLEOTIDE SEQUENCE</scope>
    <source>
        <tissue evidence="4">Skin</tissue>
    </source>
</reference>
<dbReference type="AlphaFoldDB" id="A0A0B6ZEA6"/>
<dbReference type="EMBL" id="HACG01019165">
    <property type="protein sequence ID" value="CEK66030.1"/>
    <property type="molecule type" value="Transcribed_RNA"/>
</dbReference>
<sequence>ENWLEGRVGGRQGIFPLLYVDIIREPSMYSPSLITSPLTGTPELLSPISWKTSTPPPHPYPGIFNKFLPGSSAFKQPNRFLYESASSNDYTYPEFTVFGQRGVLSPVTTNEEYDVFRNSSKSLEPGSAGTGPISETSFEYSPPASESIDKSWSLVSDDDILLQRHRAVCAYMPRNDDELELRQDDEVLVLEVCNDGWYMGTSTRTGQFGTFPGNYVQKCCEVEQLSTSFSYG</sequence>
<keyword evidence="1 2" id="KW-0728">SH3 domain</keyword>
<name>A0A0B6ZEA6_9EUPU</name>
<accession>A0A0B6ZEA6</accession>
<feature type="non-terminal residue" evidence="4">
    <location>
        <position position="232"/>
    </location>
</feature>
<dbReference type="Gene3D" id="2.30.30.40">
    <property type="entry name" value="SH3 Domains"/>
    <property type="match status" value="2"/>
</dbReference>
<dbReference type="PANTHER" id="PTHR14167">
    <property type="entry name" value="SH3 DOMAIN-CONTAINING"/>
    <property type="match status" value="1"/>
</dbReference>
<evidence type="ECO:0000259" key="3">
    <source>
        <dbReference type="PROSITE" id="PS50002"/>
    </source>
</evidence>
<feature type="domain" description="SH3" evidence="3">
    <location>
        <begin position="160"/>
        <end position="221"/>
    </location>
</feature>
<dbReference type="PANTHER" id="PTHR14167:SF116">
    <property type="entry name" value="CAP, ISOFORM AC"/>
    <property type="match status" value="1"/>
</dbReference>